<proteinExistence type="predicted"/>
<organism evidence="1 2">
    <name type="scientific">Triplophysa rosa</name>
    <name type="common">Cave loach</name>
    <dbReference type="NCBI Taxonomy" id="992332"/>
    <lineage>
        <taxon>Eukaryota</taxon>
        <taxon>Metazoa</taxon>
        <taxon>Chordata</taxon>
        <taxon>Craniata</taxon>
        <taxon>Vertebrata</taxon>
        <taxon>Euteleostomi</taxon>
        <taxon>Actinopterygii</taxon>
        <taxon>Neopterygii</taxon>
        <taxon>Teleostei</taxon>
        <taxon>Ostariophysi</taxon>
        <taxon>Cypriniformes</taxon>
        <taxon>Nemacheilidae</taxon>
        <taxon>Triplophysa</taxon>
    </lineage>
</organism>
<accession>A0A9W7WF76</accession>
<evidence type="ECO:0000313" key="1">
    <source>
        <dbReference type="EMBL" id="KAI7795513.1"/>
    </source>
</evidence>
<evidence type="ECO:0000313" key="2">
    <source>
        <dbReference type="Proteomes" id="UP001059041"/>
    </source>
</evidence>
<dbReference type="AlphaFoldDB" id="A0A9W7WF76"/>
<dbReference type="EMBL" id="JAFHDT010000020">
    <property type="protein sequence ID" value="KAI7795513.1"/>
    <property type="molecule type" value="Genomic_DNA"/>
</dbReference>
<dbReference type="Proteomes" id="UP001059041">
    <property type="component" value="Linkage Group LG20"/>
</dbReference>
<comment type="caution">
    <text evidence="1">The sequence shown here is derived from an EMBL/GenBank/DDBJ whole genome shotgun (WGS) entry which is preliminary data.</text>
</comment>
<sequence>MCLFEELRCLNSRPVPCWDPACALVAISGGNKTRMGIKPPRTPDVPLIGHGRLNLRTVGCGTGHPLPGLIRVPLLDTHQRWQPPTLRHPPPHQSDDPLRIDSATRALLLGTNFQPPAVSPSHAKDVSVMDIPPYAAISATWLTTVPAAT</sequence>
<name>A0A9W7WF76_TRIRA</name>
<protein>
    <submittedName>
        <fullName evidence="1">Uncharacterized protein</fullName>
    </submittedName>
</protein>
<keyword evidence="2" id="KW-1185">Reference proteome</keyword>
<gene>
    <name evidence="1" type="ORF">IRJ41_021781</name>
</gene>
<reference evidence="1" key="1">
    <citation type="submission" date="2021-02" db="EMBL/GenBank/DDBJ databases">
        <title>Comparative genomics reveals that relaxation of natural selection precedes convergent phenotypic evolution of cavefish.</title>
        <authorList>
            <person name="Peng Z."/>
        </authorList>
    </citation>
    <scope>NUCLEOTIDE SEQUENCE</scope>
    <source>
        <tissue evidence="1">Muscle</tissue>
    </source>
</reference>